<organism evidence="3 4">
    <name type="scientific">Papaver nudicaule</name>
    <name type="common">Iceland poppy</name>
    <dbReference type="NCBI Taxonomy" id="74823"/>
    <lineage>
        <taxon>Eukaryota</taxon>
        <taxon>Viridiplantae</taxon>
        <taxon>Streptophyta</taxon>
        <taxon>Embryophyta</taxon>
        <taxon>Tracheophyta</taxon>
        <taxon>Spermatophyta</taxon>
        <taxon>Magnoliopsida</taxon>
        <taxon>Ranunculales</taxon>
        <taxon>Papaveraceae</taxon>
        <taxon>Papaveroideae</taxon>
        <taxon>Papaver</taxon>
    </lineage>
</organism>
<dbReference type="InterPro" id="IPR056696">
    <property type="entry name" value="DUF7794"/>
</dbReference>
<evidence type="ECO:0000313" key="4">
    <source>
        <dbReference type="Proteomes" id="UP001177140"/>
    </source>
</evidence>
<dbReference type="AlphaFoldDB" id="A0AA41VS39"/>
<dbReference type="PANTHER" id="PTHR37735">
    <property type="entry name" value="OS08G0567000 PROTEIN"/>
    <property type="match status" value="1"/>
</dbReference>
<reference evidence="3" key="1">
    <citation type="submission" date="2022-03" db="EMBL/GenBank/DDBJ databases">
        <title>A functionally conserved STORR gene fusion in Papaver species that diverged 16.8 million years ago.</title>
        <authorList>
            <person name="Catania T."/>
        </authorList>
    </citation>
    <scope>NUCLEOTIDE SEQUENCE</scope>
    <source>
        <strain evidence="3">S-191538</strain>
    </source>
</reference>
<proteinExistence type="predicted"/>
<keyword evidence="1" id="KW-0812">Transmembrane</keyword>
<keyword evidence="4" id="KW-1185">Reference proteome</keyword>
<accession>A0AA41VS39</accession>
<comment type="caution">
    <text evidence="3">The sequence shown here is derived from an EMBL/GenBank/DDBJ whole genome shotgun (WGS) entry which is preliminary data.</text>
</comment>
<dbReference type="GO" id="GO:0012505">
    <property type="term" value="C:endomembrane system"/>
    <property type="evidence" value="ECO:0007669"/>
    <property type="project" value="TreeGrafter"/>
</dbReference>
<evidence type="ECO:0000313" key="3">
    <source>
        <dbReference type="EMBL" id="MCL7046432.1"/>
    </source>
</evidence>
<dbReference type="PANTHER" id="PTHR37735:SF1">
    <property type="entry name" value="OS08G0567000 PROTEIN"/>
    <property type="match status" value="1"/>
</dbReference>
<keyword evidence="1" id="KW-1133">Transmembrane helix</keyword>
<feature type="transmembrane region" description="Helical" evidence="1">
    <location>
        <begin position="223"/>
        <end position="243"/>
    </location>
</feature>
<name>A0AA41VS39_PAPNU</name>
<dbReference type="Pfam" id="PF25070">
    <property type="entry name" value="DUF7794"/>
    <property type="match status" value="1"/>
</dbReference>
<keyword evidence="1" id="KW-0472">Membrane</keyword>
<gene>
    <name evidence="3" type="ORF">MKW94_023048</name>
</gene>
<dbReference type="Proteomes" id="UP001177140">
    <property type="component" value="Unassembled WGS sequence"/>
</dbReference>
<evidence type="ECO:0000259" key="2">
    <source>
        <dbReference type="Pfam" id="PF25070"/>
    </source>
</evidence>
<feature type="domain" description="DUF7794" evidence="2">
    <location>
        <begin position="7"/>
        <end position="178"/>
    </location>
</feature>
<feature type="non-terminal residue" evidence="3">
    <location>
        <position position="1"/>
    </location>
</feature>
<evidence type="ECO:0000256" key="1">
    <source>
        <dbReference type="SAM" id="Phobius"/>
    </source>
</evidence>
<dbReference type="EMBL" id="JAJJMA010281197">
    <property type="protein sequence ID" value="MCL7046432.1"/>
    <property type="molecule type" value="Genomic_DNA"/>
</dbReference>
<protein>
    <recommendedName>
        <fullName evidence="2">DUF7794 domain-containing protein</fullName>
    </recommendedName>
</protein>
<sequence>QLPAGVKVGSYIRSDVVLDSIKADVQLPEGDEVSMTSVGESEGSECNAACMEKEIHDLASKLGGSYVDEELTVDLASGTRLNLHMAKKADREFTVKLVSLVRDIRGAVEMHTDLAGRMKNQAELIKGRFLGIKALQEQYGPDGVAQQGMELFQMTLGTILDSLQGAYQGQIVGVLLFNGVSLPESEAMLNVKFTSRTSRLLEENAPTPSPTLIVEILLVRSTLAWITGIILLISTLLGMFFLFNMPITRDTLLYSNVKLD</sequence>